<organism evidence="3">
    <name type="scientific">Enterobius vermicularis</name>
    <name type="common">Human pinworm</name>
    <dbReference type="NCBI Taxonomy" id="51028"/>
    <lineage>
        <taxon>Eukaryota</taxon>
        <taxon>Metazoa</taxon>
        <taxon>Ecdysozoa</taxon>
        <taxon>Nematoda</taxon>
        <taxon>Chromadorea</taxon>
        <taxon>Rhabditida</taxon>
        <taxon>Spirurina</taxon>
        <taxon>Oxyuridomorpha</taxon>
        <taxon>Oxyuroidea</taxon>
        <taxon>Oxyuridae</taxon>
        <taxon>Enterobius</taxon>
    </lineage>
</organism>
<keyword evidence="2" id="KW-1185">Reference proteome</keyword>
<evidence type="ECO:0000313" key="2">
    <source>
        <dbReference type="Proteomes" id="UP000274131"/>
    </source>
</evidence>
<dbReference type="EMBL" id="UXUI01000319">
    <property type="protein sequence ID" value="VDD85182.1"/>
    <property type="molecule type" value="Genomic_DNA"/>
</dbReference>
<evidence type="ECO:0000313" key="3">
    <source>
        <dbReference type="WBParaSite" id="EVEC_0000047801-mRNA-1"/>
    </source>
</evidence>
<sequence length="119" mass="12301">DCDSELCGCSVGAAVSACSDDIGEGSLFLVVVGATVVKVIHCVCSFSVCVSECLDVIVEVVSAVEVSPRSALECEYCVCRSAVSVFAFFCVTVDGWLFIALHGPSVFELGFGVGECSVV</sequence>
<proteinExistence type="predicted"/>
<dbReference type="WBParaSite" id="EVEC_0000047801-mRNA-1">
    <property type="protein sequence ID" value="EVEC_0000047801-mRNA-1"/>
    <property type="gene ID" value="EVEC_0000047801"/>
</dbReference>
<dbReference type="Proteomes" id="UP000274131">
    <property type="component" value="Unassembled WGS sequence"/>
</dbReference>
<protein>
    <submittedName>
        <fullName evidence="3">Secreted protein</fullName>
    </submittedName>
</protein>
<name>A0A0N4UTB0_ENTVE</name>
<reference evidence="1 2" key="2">
    <citation type="submission" date="2018-10" db="EMBL/GenBank/DDBJ databases">
        <authorList>
            <consortium name="Pathogen Informatics"/>
        </authorList>
    </citation>
    <scope>NUCLEOTIDE SEQUENCE [LARGE SCALE GENOMIC DNA]</scope>
</reference>
<reference evidence="3" key="1">
    <citation type="submission" date="2017-02" db="UniProtKB">
        <authorList>
            <consortium name="WormBaseParasite"/>
        </authorList>
    </citation>
    <scope>IDENTIFICATION</scope>
</reference>
<dbReference type="AlphaFoldDB" id="A0A0N4UTB0"/>
<gene>
    <name evidence="1" type="ORF">EVEC_LOCUS325</name>
</gene>
<accession>A0A0N4UTB0</accession>
<evidence type="ECO:0000313" key="1">
    <source>
        <dbReference type="EMBL" id="VDD85182.1"/>
    </source>
</evidence>